<name>A0ABX8D3N6_9CELL</name>
<dbReference type="EMBL" id="CP074405">
    <property type="protein sequence ID" value="QVI62078.1"/>
    <property type="molecule type" value="Genomic_DNA"/>
</dbReference>
<dbReference type="Gene3D" id="3.40.50.300">
    <property type="entry name" value="P-loop containing nucleotide triphosphate hydrolases"/>
    <property type="match status" value="2"/>
</dbReference>
<dbReference type="InterPro" id="IPR027417">
    <property type="entry name" value="P-loop_NTPase"/>
</dbReference>
<proteinExistence type="predicted"/>
<dbReference type="InterPro" id="IPR051162">
    <property type="entry name" value="T4SS_component"/>
</dbReference>
<dbReference type="PANTHER" id="PTHR30121:SF11">
    <property type="entry name" value="AAA+ ATPASE DOMAIN-CONTAINING PROTEIN"/>
    <property type="match status" value="1"/>
</dbReference>
<organism evidence="2 3">
    <name type="scientific">Cellulomonas wangleii</name>
    <dbReference type="NCBI Taxonomy" id="2816956"/>
    <lineage>
        <taxon>Bacteria</taxon>
        <taxon>Bacillati</taxon>
        <taxon>Actinomycetota</taxon>
        <taxon>Actinomycetes</taxon>
        <taxon>Micrococcales</taxon>
        <taxon>Cellulomonadaceae</taxon>
        <taxon>Cellulomonas</taxon>
    </lineage>
</organism>
<sequence>MRNLVLEQLAARVLESVSGAEVGHCLRVDDIAETEAFELARLLASEVDEERVRVAVLSSVTGELAVDVETAVGIRNDKARVFVLLVPPGQAHAASSLDNSFERLALVDELEAVAATLKNQVARRWPELPVTALFRKLRVPIEARLDYLAAVLESDDHRAFGRELWRVGLLVDTSEASLLRANLELNAELVAAVARPSTATTTVRERLRKVRVAPGEVHEKLVAVLDSAHGDLRNTVEWTHRLYTQQGITLSDIPWDREVASGIVELHMESFTRADGAVEKFSKLESSDSGALYIRTSPENPSSVGLRWKTKPAKPTDVASWLLELLPPADLRDDATSSVIDRRVKGTRMSTSLSLELGPDDLVGGALFVVRITALDANGVPLLLSDETPATADSDQFEVVIEDSLSERPMRHSSAASLAEAQLNAVLAGAPNTDIDMQAWDLEGKVFSARIGKHLGVQLRVAPTIVGLQRRVIADPAITAFEAKSDFGEPIVSQSALAQRWDLPAALARKRKDLLALLARSAPQDVPEVFSWDPDARKLAIEYAQSYKRALDAADDSQREALLRLDTVSLEVGTAARPELAVVVLPIHPLRVAWIATHFGVADSWCQELLAVGGAKVRRSAVDAELFARVQPANLPFTGLAATGDVLVYFDEVAFGSAVLLAPSVAAPEAVASAVYGALDVPRRSTALTAAAAMVSSRLDDFRRSHPEARALRIALMNPGDGEIAGLAVESLLAPATTAEDVTPDAPRVEVVAYGRDAGFASPLPRLTDLQRTLQLAQAPGSRSHLAPPLGIAVRPPDALVRDDRASHIAIIQDVAGLGMTGTLTAGTDRFAAFHDLLTPVITTRDHEGKAAWVSAPALLSTPDAPGRAAVEAHKSYQAALGAHTGLGSSPALRICVEPDGLQAIRVLHEVADWVMTLDRFVGLDLYDDALAMGLGTTSYMLDYAPDFIEGLSHRLTVTTKQRGEVVHILKRAMDDLGLDQVGESVTLIIESLLAISGRLVLRLQGSESFAREAVSLAALFAHLSARRKLEDAIIVPVDSHEEIFGRSAREADHPARRCDLLLVRVHRGGLRIECVEVKSRKAAALPLQLADDIVDQLEETRRLLVARFFAVDPPRVDAALQRARLAGMLHYYADRAVVNGTLSKEKLADTHKLIDRHLEAWAPVEISMHGYVISLNGAEGVPTQHRQVPISVLTAADLGQAGFSTKVVDEGKRAERPSADVAAKSSVDVPGNAGGGGVPQQPVAVTVAPTECDAEPIDSPVEAEFRKLEPSGPPQSIDVVLGTDVQGADLVWSVSTKGSPHCFILGIPGQGKSVTTRRVVRAFSEAGLPSLLLDFHGDMAADPPAGASVLDASQGLPFSPFEGALATGPLLNALAFETAEIIAYVAGLGEIQQSHVYKAIQNAYLGVIDGQELRAPSVEQFAEALEAVEAAAKGKHARERVRPLTDFGLFAGDGAGAFRPREGGMVVDVSAIPLEQVQLAAGAFLLRKVYRDMFQWPQDGTLKLAVVLDEAHRLAKDVTLPKLMKEGRKYGVVVVVASQGAADFHRDVVGNAGTKIAFRTNFPASKQVAGFLRGRSGQDLSMEIEKLAVGQAYVSTPDSPQARRIQMSR</sequence>
<keyword evidence="2" id="KW-0067">ATP-binding</keyword>
<keyword evidence="2" id="KW-0547">Nucleotide-binding</keyword>
<dbReference type="PANTHER" id="PTHR30121">
    <property type="entry name" value="UNCHARACTERIZED PROTEIN YJGR-RELATED"/>
    <property type="match status" value="1"/>
</dbReference>
<gene>
    <name evidence="2" type="ORF">KG103_16955</name>
</gene>
<dbReference type="Proteomes" id="UP000677804">
    <property type="component" value="Chromosome"/>
</dbReference>
<evidence type="ECO:0000256" key="1">
    <source>
        <dbReference type="SAM" id="MobiDB-lite"/>
    </source>
</evidence>
<evidence type="ECO:0000313" key="2">
    <source>
        <dbReference type="EMBL" id="QVI62078.1"/>
    </source>
</evidence>
<feature type="region of interest" description="Disordered" evidence="1">
    <location>
        <begin position="1211"/>
        <end position="1240"/>
    </location>
</feature>
<evidence type="ECO:0000313" key="3">
    <source>
        <dbReference type="Proteomes" id="UP000677804"/>
    </source>
</evidence>
<dbReference type="SUPFAM" id="SSF52540">
    <property type="entry name" value="P-loop containing nucleoside triphosphate hydrolases"/>
    <property type="match status" value="1"/>
</dbReference>
<dbReference type="RefSeq" id="WP_207339645.1">
    <property type="nucleotide sequence ID" value="NZ_CP074405.1"/>
</dbReference>
<dbReference type="CDD" id="cd01127">
    <property type="entry name" value="TrwB_TraG_TraD_VirD4"/>
    <property type="match status" value="1"/>
</dbReference>
<keyword evidence="3" id="KW-1185">Reference proteome</keyword>
<dbReference type="GO" id="GO:0005524">
    <property type="term" value="F:ATP binding"/>
    <property type="evidence" value="ECO:0007669"/>
    <property type="project" value="UniProtKB-KW"/>
</dbReference>
<reference evidence="2 3" key="1">
    <citation type="submission" date="2021-05" db="EMBL/GenBank/DDBJ databases">
        <title>Novel species in genus Cellulomonas.</title>
        <authorList>
            <person name="Zhang G."/>
        </authorList>
    </citation>
    <scope>NUCLEOTIDE SEQUENCE [LARGE SCALE GENOMIC DNA]</scope>
    <source>
        <strain evidence="3">zg-ZUI222</strain>
    </source>
</reference>
<protein>
    <submittedName>
        <fullName evidence="2">ATP-binding protein</fullName>
    </submittedName>
</protein>
<accession>A0ABX8D3N6</accession>